<evidence type="ECO:0000256" key="12">
    <source>
        <dbReference type="HAMAP-Rule" id="MF_00278"/>
    </source>
</evidence>
<dbReference type="STRING" id="45068.Llon_0440"/>
<evidence type="ECO:0000256" key="10">
    <source>
        <dbReference type="ARBA" id="ARBA00047838"/>
    </source>
</evidence>
<comment type="catalytic activity">
    <reaction evidence="10 12">
        <text>5-[(5-phospho-1-deoxy-D-ribulos-1-ylimino)methylamino]-1-(5-phospho-beta-D-ribosyl)imidazole-4-carboxamide + L-glutamine = D-erythro-1-(imidazol-4-yl)glycerol 3-phosphate + 5-amino-1-(5-phospho-beta-D-ribosyl)imidazole-4-carboxamide + L-glutamate + H(+)</text>
        <dbReference type="Rhea" id="RHEA:24793"/>
        <dbReference type="ChEBI" id="CHEBI:15378"/>
        <dbReference type="ChEBI" id="CHEBI:29985"/>
        <dbReference type="ChEBI" id="CHEBI:58278"/>
        <dbReference type="ChEBI" id="CHEBI:58359"/>
        <dbReference type="ChEBI" id="CHEBI:58475"/>
        <dbReference type="ChEBI" id="CHEBI:58525"/>
        <dbReference type="EC" id="4.3.2.10"/>
    </reaction>
</comment>
<evidence type="ECO:0000256" key="6">
    <source>
        <dbReference type="ARBA" id="ARBA00022801"/>
    </source>
</evidence>
<comment type="catalytic activity">
    <reaction evidence="11 12">
        <text>L-glutamine + H2O = L-glutamate + NH4(+)</text>
        <dbReference type="Rhea" id="RHEA:15889"/>
        <dbReference type="ChEBI" id="CHEBI:15377"/>
        <dbReference type="ChEBI" id="CHEBI:28938"/>
        <dbReference type="ChEBI" id="CHEBI:29985"/>
        <dbReference type="ChEBI" id="CHEBI:58359"/>
        <dbReference type="EC" id="3.5.1.2"/>
    </reaction>
</comment>
<gene>
    <name evidence="12 15" type="primary">hisH</name>
    <name evidence="15" type="ORF">Llon_0440</name>
</gene>
<dbReference type="OrthoDB" id="9807137at2"/>
<dbReference type="SUPFAM" id="SSF52317">
    <property type="entry name" value="Class I glutamine amidotransferase-like"/>
    <property type="match status" value="1"/>
</dbReference>
<dbReference type="GO" id="GO:0000105">
    <property type="term" value="P:L-histidine biosynthetic process"/>
    <property type="evidence" value="ECO:0007669"/>
    <property type="project" value="UniProtKB-UniRule"/>
</dbReference>
<reference evidence="15 16" key="1">
    <citation type="submission" date="2015-11" db="EMBL/GenBank/DDBJ databases">
        <title>Genomic analysis of 38 Legionella species identifies large and diverse effector repertoires.</title>
        <authorList>
            <person name="Burstein D."/>
            <person name="Amaro F."/>
            <person name="Zusman T."/>
            <person name="Lifshitz Z."/>
            <person name="Cohen O."/>
            <person name="Gilbert J.A."/>
            <person name="Pupko T."/>
            <person name="Shuman H.A."/>
            <person name="Segal G."/>
        </authorList>
    </citation>
    <scope>NUCLEOTIDE SEQUENCE [LARGE SCALE GENOMIC DNA]</scope>
    <source>
        <strain evidence="15 16">ATCC 49505</strain>
    </source>
</reference>
<comment type="function">
    <text evidence="12">IGPS catalyzes the conversion of PRFAR and glutamine to IGP, AICAR and glutamate. The HisH subunit catalyzes the hydrolysis of glutamine to glutamate and ammonia as part of the synthesis of IGP and AICAR. The resulting ammonia molecule is channeled to the active site of HisF.</text>
</comment>
<evidence type="ECO:0000256" key="4">
    <source>
        <dbReference type="ARBA" id="ARBA00022490"/>
    </source>
</evidence>
<keyword evidence="7 12" id="KW-0315">Glutamine amidotransferase</keyword>
<dbReference type="UniPathway" id="UPA00031">
    <property type="reaction ID" value="UER00010"/>
</dbReference>
<keyword evidence="5 12" id="KW-0028">Amino-acid biosynthesis</keyword>
<dbReference type="GO" id="GO:0005737">
    <property type="term" value="C:cytoplasm"/>
    <property type="evidence" value="ECO:0007669"/>
    <property type="project" value="UniProtKB-SubCell"/>
</dbReference>
<dbReference type="FunFam" id="3.40.50.880:FF:000009">
    <property type="entry name" value="Imidazole glycerol phosphate synthase subunit HisH"/>
    <property type="match status" value="1"/>
</dbReference>
<dbReference type="Gene3D" id="3.40.50.880">
    <property type="match status" value="1"/>
</dbReference>
<dbReference type="InterPro" id="IPR017926">
    <property type="entry name" value="GATASE"/>
</dbReference>
<comment type="subunit">
    <text evidence="3 12">Heterodimer of HisH and HisF.</text>
</comment>
<evidence type="ECO:0000256" key="5">
    <source>
        <dbReference type="ARBA" id="ARBA00022605"/>
    </source>
</evidence>
<dbReference type="InterPro" id="IPR010139">
    <property type="entry name" value="Imidazole-glycPsynth_HisH"/>
</dbReference>
<dbReference type="PANTHER" id="PTHR42701">
    <property type="entry name" value="IMIDAZOLE GLYCEROL PHOSPHATE SYNTHASE SUBUNIT HISH"/>
    <property type="match status" value="1"/>
</dbReference>
<dbReference type="CDD" id="cd01748">
    <property type="entry name" value="GATase1_IGP_Synthase"/>
    <property type="match status" value="1"/>
</dbReference>
<dbReference type="InterPro" id="IPR029062">
    <property type="entry name" value="Class_I_gatase-like"/>
</dbReference>
<proteinExistence type="inferred from homology"/>
<protein>
    <recommendedName>
        <fullName evidence="12">Imidazole glycerol phosphate synthase subunit HisH</fullName>
        <ecNumber evidence="12">4.3.2.10</ecNumber>
    </recommendedName>
    <alternativeName>
        <fullName evidence="12">IGP synthase glutaminase subunit</fullName>
        <ecNumber evidence="12">3.5.1.2</ecNumber>
    </alternativeName>
    <alternativeName>
        <fullName evidence="12">IGP synthase subunit HisH</fullName>
    </alternativeName>
    <alternativeName>
        <fullName evidence="12">ImGP synthase subunit HisH</fullName>
        <shortName evidence="12">IGPS subunit HisH</shortName>
    </alternativeName>
</protein>
<keyword evidence="15" id="KW-0808">Transferase</keyword>
<dbReference type="Pfam" id="PF00117">
    <property type="entry name" value="GATase"/>
    <property type="match status" value="1"/>
</dbReference>
<comment type="pathway">
    <text evidence="2 12">Amino-acid biosynthesis; L-histidine biosynthesis; L-histidine from 5-phospho-alpha-D-ribose 1-diphosphate: step 5/9.</text>
</comment>
<feature type="active site" evidence="12 13">
    <location>
        <position position="179"/>
    </location>
</feature>
<feature type="active site" evidence="12 13">
    <location>
        <position position="177"/>
    </location>
</feature>
<keyword evidence="15" id="KW-0328">Glycosyltransferase</keyword>
<dbReference type="HAMAP" id="MF_00278">
    <property type="entry name" value="HisH"/>
    <property type="match status" value="1"/>
</dbReference>
<dbReference type="GO" id="GO:0000107">
    <property type="term" value="F:imidazoleglycerol-phosphate synthase activity"/>
    <property type="evidence" value="ECO:0007669"/>
    <property type="project" value="UniProtKB-UniRule"/>
</dbReference>
<name>A0A0W0VSB2_9GAMM</name>
<keyword evidence="9 12" id="KW-0456">Lyase</keyword>
<dbReference type="EMBL" id="LNYK01000007">
    <property type="protein sequence ID" value="KTD22566.1"/>
    <property type="molecule type" value="Genomic_DNA"/>
</dbReference>
<dbReference type="PROSITE" id="PS51273">
    <property type="entry name" value="GATASE_TYPE_1"/>
    <property type="match status" value="1"/>
</dbReference>
<feature type="domain" description="Glutamine amidotransferase" evidence="14">
    <location>
        <begin position="3"/>
        <end position="193"/>
    </location>
</feature>
<keyword evidence="8 12" id="KW-0368">Histidine biosynthesis</keyword>
<evidence type="ECO:0000259" key="14">
    <source>
        <dbReference type="Pfam" id="PF00117"/>
    </source>
</evidence>
<dbReference type="EC" id="3.5.1.2" evidence="12"/>
<evidence type="ECO:0000256" key="9">
    <source>
        <dbReference type="ARBA" id="ARBA00023239"/>
    </source>
</evidence>
<comment type="caution">
    <text evidence="15">The sequence shown here is derived from an EMBL/GenBank/DDBJ whole genome shotgun (WGS) entry which is preliminary data.</text>
</comment>
<organism evidence="15 16">
    <name type="scientific">Legionella londiniensis</name>
    <dbReference type="NCBI Taxonomy" id="45068"/>
    <lineage>
        <taxon>Bacteria</taxon>
        <taxon>Pseudomonadati</taxon>
        <taxon>Pseudomonadota</taxon>
        <taxon>Gammaproteobacteria</taxon>
        <taxon>Legionellales</taxon>
        <taxon>Legionellaceae</taxon>
        <taxon>Legionella</taxon>
    </lineage>
</organism>
<dbReference type="PATRIC" id="fig|45068.5.peg.472"/>
<dbReference type="Proteomes" id="UP000054997">
    <property type="component" value="Unassembled WGS sequence"/>
</dbReference>
<feature type="active site" description="Nucleophile" evidence="12 13">
    <location>
        <position position="76"/>
    </location>
</feature>
<dbReference type="AlphaFoldDB" id="A0A0W0VSB2"/>
<keyword evidence="6 12" id="KW-0378">Hydrolase</keyword>
<keyword evidence="16" id="KW-1185">Reference proteome</keyword>
<dbReference type="PIRSF" id="PIRSF000495">
    <property type="entry name" value="Amidotransf_hisH"/>
    <property type="match status" value="1"/>
</dbReference>
<dbReference type="EC" id="4.3.2.10" evidence="12"/>
<evidence type="ECO:0000256" key="7">
    <source>
        <dbReference type="ARBA" id="ARBA00022962"/>
    </source>
</evidence>
<evidence type="ECO:0000256" key="2">
    <source>
        <dbReference type="ARBA" id="ARBA00005091"/>
    </source>
</evidence>
<dbReference type="NCBIfam" id="TIGR01855">
    <property type="entry name" value="IMP_synth_hisH"/>
    <property type="match status" value="1"/>
</dbReference>
<comment type="subcellular location">
    <subcellularLocation>
        <location evidence="1 12">Cytoplasm</location>
    </subcellularLocation>
</comment>
<sequence length="195" mass="20871">MIVVVDSGGANLVSLLSWVSRLGVDACVSTCSRKIKNASHVILPGVGSAGKIMERLCALRLKELLQSLTQPVLGICVGMQVLFECSEEGGTPCLGLMAGMIKKLPEKTGLILPHMGWNTLQITEASGLMAGVQPNAYVYFVHSFFAPVSKYTRAVAYHGLPFSAAVQSSNFYGVQFHPERSGAAGLQILKNFIEL</sequence>
<evidence type="ECO:0000256" key="13">
    <source>
        <dbReference type="PIRSR" id="PIRSR000495-1"/>
    </source>
</evidence>
<accession>A0A0W0VSB2</accession>
<evidence type="ECO:0000256" key="8">
    <source>
        <dbReference type="ARBA" id="ARBA00023102"/>
    </source>
</evidence>
<evidence type="ECO:0000256" key="1">
    <source>
        <dbReference type="ARBA" id="ARBA00004496"/>
    </source>
</evidence>
<dbReference type="PANTHER" id="PTHR42701:SF1">
    <property type="entry name" value="IMIDAZOLE GLYCEROL PHOSPHATE SYNTHASE SUBUNIT HISH"/>
    <property type="match status" value="1"/>
</dbReference>
<evidence type="ECO:0000313" key="15">
    <source>
        <dbReference type="EMBL" id="KTD22566.1"/>
    </source>
</evidence>
<dbReference type="GO" id="GO:0004359">
    <property type="term" value="F:glutaminase activity"/>
    <property type="evidence" value="ECO:0007669"/>
    <property type="project" value="UniProtKB-EC"/>
</dbReference>
<evidence type="ECO:0000313" key="16">
    <source>
        <dbReference type="Proteomes" id="UP000054997"/>
    </source>
</evidence>
<evidence type="ECO:0000256" key="3">
    <source>
        <dbReference type="ARBA" id="ARBA00011152"/>
    </source>
</evidence>
<keyword evidence="4 12" id="KW-0963">Cytoplasm</keyword>
<dbReference type="GO" id="GO:0016829">
    <property type="term" value="F:lyase activity"/>
    <property type="evidence" value="ECO:0007669"/>
    <property type="project" value="UniProtKB-KW"/>
</dbReference>
<dbReference type="RefSeq" id="WP_058528457.1">
    <property type="nucleotide sequence ID" value="NZ_CAAAHZ010000001.1"/>
</dbReference>
<evidence type="ECO:0000256" key="11">
    <source>
        <dbReference type="ARBA" id="ARBA00049534"/>
    </source>
</evidence>